<dbReference type="CDD" id="cd00130">
    <property type="entry name" value="PAS"/>
    <property type="match status" value="1"/>
</dbReference>
<dbReference type="GO" id="GO:0006355">
    <property type="term" value="P:regulation of DNA-templated transcription"/>
    <property type="evidence" value="ECO:0007669"/>
    <property type="project" value="InterPro"/>
</dbReference>
<dbReference type="InterPro" id="IPR001633">
    <property type="entry name" value="EAL_dom"/>
</dbReference>
<dbReference type="GO" id="GO:0007165">
    <property type="term" value="P:signal transduction"/>
    <property type="evidence" value="ECO:0007669"/>
    <property type="project" value="InterPro"/>
</dbReference>
<dbReference type="SMART" id="SM00304">
    <property type="entry name" value="HAMP"/>
    <property type="match status" value="1"/>
</dbReference>
<feature type="transmembrane region" description="Helical" evidence="3">
    <location>
        <begin position="312"/>
        <end position="331"/>
    </location>
</feature>
<dbReference type="InterPro" id="IPR013767">
    <property type="entry name" value="PAS_fold"/>
</dbReference>
<dbReference type="PROSITE" id="PS50112">
    <property type="entry name" value="PAS"/>
    <property type="match status" value="1"/>
</dbReference>
<feature type="domain" description="EAL" evidence="6">
    <location>
        <begin position="699"/>
        <end position="954"/>
    </location>
</feature>
<dbReference type="SUPFAM" id="SSF158472">
    <property type="entry name" value="HAMP domain-like"/>
    <property type="match status" value="1"/>
</dbReference>
<dbReference type="EMBL" id="VOBR01000011">
    <property type="protein sequence ID" value="TWP50628.1"/>
    <property type="molecule type" value="Genomic_DNA"/>
</dbReference>
<evidence type="ECO:0000313" key="9">
    <source>
        <dbReference type="EMBL" id="TWP50628.1"/>
    </source>
</evidence>
<dbReference type="PROSITE" id="PS50887">
    <property type="entry name" value="GGDEF"/>
    <property type="match status" value="1"/>
</dbReference>
<evidence type="ECO:0000259" key="8">
    <source>
        <dbReference type="PROSITE" id="PS50887"/>
    </source>
</evidence>
<evidence type="ECO:0000313" key="10">
    <source>
        <dbReference type="Proteomes" id="UP000316639"/>
    </source>
</evidence>
<keyword evidence="1 3" id="KW-0812">Transmembrane</keyword>
<keyword evidence="3" id="KW-0472">Membrane</keyword>
<dbReference type="Pfam" id="PF00989">
    <property type="entry name" value="PAS"/>
    <property type="match status" value="1"/>
</dbReference>
<dbReference type="OrthoDB" id="23692at2"/>
<dbReference type="CDD" id="cd01949">
    <property type="entry name" value="GGDEF"/>
    <property type="match status" value="1"/>
</dbReference>
<sequence>MWHKLAMIGLAFTLPLATATYLLMVENGRRIEFSENELRGMDYLRPLTTLLVDLSAHRTLSRQFLAGERPEADLKARSEKVDADFAALLEADARLGSQLRTTNADLNINATPAAQADRWKTWRTGQPDEAASDAAHTMMIGNVRTLINYVGVTSNLVLDPELRTYNLADALVTHGPELADRISRLGDTVDGLLVDARITLQDRTAVAATVATLTQHVDGLQEDLFTTFREGDDGLQQALGPLLHDTYLAVTDLGTATTRGFVDAGTVELDRAEYQQGVTRAVDSLAKLTDRLFEQERQLLKARLDGHARDRALALAAVLATLAVTVLLTVWQSRRITGDVGTVARGAAELAKGDLTGRVQVRSKDEIGAMAGAFNSMAERLQVMVEEQRASETELREAKERFQQAFDNASIGMSLVDLDTKLTQVNRALCDMLGRTEAELIGSSFADFTHPDDVEASMSAATAMIADHHVGPFRMEKRYLHSDGRTVWTVMTACMVAAEDGEPLYFVTQAEDITERRQAEAQLVRQALHDPLTGLPNRILLLDRLRQVLARSERQHQLTAVLFIDLDGFKDVNDSLGHDVGDEVLREVGRRLQHHVRPFDTVARLGGDEFVVLCQDLRQEQNVIEISERLARTLASPVVVDSFEVVVTASVGIALANGDAPTPEDLLRDADAAMYGAKARGKNRCEIFDEALRERSIDRIAITAALRQGLRDDRFVLHYQPVVDVITGAPVAVESLVRLNDPKRGMLAPGEFIQVAEDSGLIVPIGTSVLGQACRQLAAWRASGEVEPGMRTAVNLSARQATRRDLVDVVTAALAESGLEPSALALELTETAIMEADAATLRQLEEIRDMGVRLGIDDFGTGYSSLSYLKRLPVSFVKVDRSFVAGLVNDPSDREIVTAVIRLGQALGLTTIAEGVEEPAQFALLRDLGCDQAQGYLLGRPQAEPPARLQPTAR</sequence>
<dbReference type="RefSeq" id="WP_146353348.1">
    <property type="nucleotide sequence ID" value="NZ_VOBR01000011.1"/>
</dbReference>
<feature type="domain" description="PAS" evidence="4">
    <location>
        <begin position="398"/>
        <end position="468"/>
    </location>
</feature>
<feature type="domain" description="GGDEF" evidence="8">
    <location>
        <begin position="557"/>
        <end position="690"/>
    </location>
</feature>
<feature type="domain" description="PAC" evidence="5">
    <location>
        <begin position="473"/>
        <end position="525"/>
    </location>
</feature>
<dbReference type="GO" id="GO:0016020">
    <property type="term" value="C:membrane"/>
    <property type="evidence" value="ECO:0007669"/>
    <property type="project" value="InterPro"/>
</dbReference>
<dbReference type="SMART" id="SM00086">
    <property type="entry name" value="PAC"/>
    <property type="match status" value="1"/>
</dbReference>
<proteinExistence type="predicted"/>
<dbReference type="AlphaFoldDB" id="A0A563ESW7"/>
<dbReference type="InterPro" id="IPR035919">
    <property type="entry name" value="EAL_sf"/>
</dbReference>
<dbReference type="NCBIfam" id="TIGR00254">
    <property type="entry name" value="GGDEF"/>
    <property type="match status" value="1"/>
</dbReference>
<keyword evidence="10" id="KW-1185">Reference proteome</keyword>
<evidence type="ECO:0000256" key="1">
    <source>
        <dbReference type="ARBA" id="ARBA00022692"/>
    </source>
</evidence>
<dbReference type="Gene3D" id="3.20.20.450">
    <property type="entry name" value="EAL domain"/>
    <property type="match status" value="1"/>
</dbReference>
<protein>
    <submittedName>
        <fullName evidence="9">EAL domain-containing protein</fullName>
    </submittedName>
</protein>
<dbReference type="Pfam" id="PF00563">
    <property type="entry name" value="EAL"/>
    <property type="match status" value="1"/>
</dbReference>
<dbReference type="Pfam" id="PF00990">
    <property type="entry name" value="GGDEF"/>
    <property type="match status" value="1"/>
</dbReference>
<dbReference type="PROSITE" id="PS50885">
    <property type="entry name" value="HAMP"/>
    <property type="match status" value="1"/>
</dbReference>
<dbReference type="InterPro" id="IPR043128">
    <property type="entry name" value="Rev_trsase/Diguanyl_cyclase"/>
</dbReference>
<dbReference type="Gene3D" id="3.30.450.20">
    <property type="entry name" value="PAS domain"/>
    <property type="match status" value="1"/>
</dbReference>
<dbReference type="InterPro" id="IPR000700">
    <property type="entry name" value="PAS-assoc_C"/>
</dbReference>
<dbReference type="PANTHER" id="PTHR44757">
    <property type="entry name" value="DIGUANYLATE CYCLASE DGCP"/>
    <property type="match status" value="1"/>
</dbReference>
<evidence type="ECO:0000259" key="5">
    <source>
        <dbReference type="PROSITE" id="PS50113"/>
    </source>
</evidence>
<comment type="caution">
    <text evidence="9">The sequence shown here is derived from an EMBL/GenBank/DDBJ whole genome shotgun (WGS) entry which is preliminary data.</text>
</comment>
<feature type="domain" description="HAMP" evidence="7">
    <location>
        <begin position="334"/>
        <end position="386"/>
    </location>
</feature>
<dbReference type="InterPro" id="IPR000160">
    <property type="entry name" value="GGDEF_dom"/>
</dbReference>
<accession>A0A563ESW7</accession>
<dbReference type="SMART" id="SM00091">
    <property type="entry name" value="PAS"/>
    <property type="match status" value="1"/>
</dbReference>
<dbReference type="CDD" id="cd06225">
    <property type="entry name" value="HAMP"/>
    <property type="match status" value="1"/>
</dbReference>
<dbReference type="Gene3D" id="3.30.70.270">
    <property type="match status" value="1"/>
</dbReference>
<evidence type="ECO:0000259" key="4">
    <source>
        <dbReference type="PROSITE" id="PS50112"/>
    </source>
</evidence>
<evidence type="ECO:0000259" key="6">
    <source>
        <dbReference type="PROSITE" id="PS50883"/>
    </source>
</evidence>
<dbReference type="InterPro" id="IPR029787">
    <property type="entry name" value="Nucleotide_cyclase"/>
</dbReference>
<dbReference type="InterPro" id="IPR052155">
    <property type="entry name" value="Biofilm_reg_signaling"/>
</dbReference>
<evidence type="ECO:0000256" key="3">
    <source>
        <dbReference type="SAM" id="Phobius"/>
    </source>
</evidence>
<evidence type="ECO:0000259" key="7">
    <source>
        <dbReference type="PROSITE" id="PS50885"/>
    </source>
</evidence>
<dbReference type="SUPFAM" id="SSF141868">
    <property type="entry name" value="EAL domain-like"/>
    <property type="match status" value="1"/>
</dbReference>
<dbReference type="Pfam" id="PF00672">
    <property type="entry name" value="HAMP"/>
    <property type="match status" value="1"/>
</dbReference>
<dbReference type="PROSITE" id="PS50113">
    <property type="entry name" value="PAC"/>
    <property type="match status" value="1"/>
</dbReference>
<dbReference type="SUPFAM" id="SSF55785">
    <property type="entry name" value="PYP-like sensor domain (PAS domain)"/>
    <property type="match status" value="1"/>
</dbReference>
<name>A0A563ESW7_9PSEU</name>
<gene>
    <name evidence="9" type="ORF">FKR81_18590</name>
</gene>
<dbReference type="Proteomes" id="UP000316639">
    <property type="component" value="Unassembled WGS sequence"/>
</dbReference>
<reference evidence="9 10" key="1">
    <citation type="submission" date="2019-07" db="EMBL/GenBank/DDBJ databases">
        <title>Lentzea xizangensis sp. nov., isolated from Qinghai-Tibetan Plateau Soils.</title>
        <authorList>
            <person name="Huang J."/>
        </authorList>
    </citation>
    <scope>NUCLEOTIDE SEQUENCE [LARGE SCALE GENOMIC DNA]</scope>
    <source>
        <strain evidence="9 10">FXJ1.1311</strain>
    </source>
</reference>
<dbReference type="InterPro" id="IPR001610">
    <property type="entry name" value="PAC"/>
</dbReference>
<organism evidence="9 10">
    <name type="scientific">Lentzea tibetensis</name>
    <dbReference type="NCBI Taxonomy" id="2591470"/>
    <lineage>
        <taxon>Bacteria</taxon>
        <taxon>Bacillati</taxon>
        <taxon>Actinomycetota</taxon>
        <taxon>Actinomycetes</taxon>
        <taxon>Pseudonocardiales</taxon>
        <taxon>Pseudonocardiaceae</taxon>
        <taxon>Lentzea</taxon>
    </lineage>
</organism>
<feature type="transmembrane region" description="Helical" evidence="3">
    <location>
        <begin position="6"/>
        <end position="24"/>
    </location>
</feature>
<dbReference type="NCBIfam" id="TIGR00229">
    <property type="entry name" value="sensory_box"/>
    <property type="match status" value="1"/>
</dbReference>
<dbReference type="Gene3D" id="6.10.340.10">
    <property type="match status" value="1"/>
</dbReference>
<dbReference type="InterPro" id="IPR000014">
    <property type="entry name" value="PAS"/>
</dbReference>
<evidence type="ECO:0000256" key="2">
    <source>
        <dbReference type="ARBA" id="ARBA00022989"/>
    </source>
</evidence>
<dbReference type="InterPro" id="IPR035965">
    <property type="entry name" value="PAS-like_dom_sf"/>
</dbReference>
<dbReference type="FunFam" id="3.30.70.270:FF:000001">
    <property type="entry name" value="Diguanylate cyclase domain protein"/>
    <property type="match status" value="1"/>
</dbReference>
<dbReference type="CDD" id="cd01948">
    <property type="entry name" value="EAL"/>
    <property type="match status" value="1"/>
</dbReference>
<dbReference type="PROSITE" id="PS50883">
    <property type="entry name" value="EAL"/>
    <property type="match status" value="1"/>
</dbReference>
<dbReference type="InterPro" id="IPR003660">
    <property type="entry name" value="HAMP_dom"/>
</dbReference>
<keyword evidence="2 3" id="KW-1133">Transmembrane helix</keyword>
<dbReference type="SMART" id="SM00052">
    <property type="entry name" value="EAL"/>
    <property type="match status" value="1"/>
</dbReference>
<dbReference type="PANTHER" id="PTHR44757:SF2">
    <property type="entry name" value="BIOFILM ARCHITECTURE MAINTENANCE PROTEIN MBAA"/>
    <property type="match status" value="1"/>
</dbReference>
<dbReference type="SUPFAM" id="SSF55073">
    <property type="entry name" value="Nucleotide cyclase"/>
    <property type="match status" value="1"/>
</dbReference>
<dbReference type="SMART" id="SM00267">
    <property type="entry name" value="GGDEF"/>
    <property type="match status" value="1"/>
</dbReference>